<protein>
    <submittedName>
        <fullName evidence="8">Uncharacterized protein</fullName>
    </submittedName>
</protein>
<dbReference type="Pfam" id="PF02415">
    <property type="entry name" value="Chlam_PMP"/>
    <property type="match status" value="1"/>
</dbReference>
<evidence type="ECO:0000256" key="4">
    <source>
        <dbReference type="ARBA" id="ARBA00022525"/>
    </source>
</evidence>
<evidence type="ECO:0000256" key="6">
    <source>
        <dbReference type="ARBA" id="ARBA00023136"/>
    </source>
</evidence>
<name>A0A0M0JWJ6_9EUKA</name>
<evidence type="ECO:0000256" key="3">
    <source>
        <dbReference type="ARBA" id="ARBA00004613"/>
    </source>
</evidence>
<accession>A0A0M0JWJ6</accession>
<keyword evidence="4" id="KW-0964">Secreted</keyword>
<evidence type="ECO:0000256" key="1">
    <source>
        <dbReference type="ARBA" id="ARBA00004196"/>
    </source>
</evidence>
<dbReference type="NCBIfam" id="TIGR01376">
    <property type="entry name" value="POMP_repeat"/>
    <property type="match status" value="1"/>
</dbReference>
<dbReference type="Proteomes" id="UP000037460">
    <property type="component" value="Unassembled WGS sequence"/>
</dbReference>
<keyword evidence="5" id="KW-0732">Signal</keyword>
<feature type="non-terminal residue" evidence="8">
    <location>
        <position position="1"/>
    </location>
</feature>
<dbReference type="InterPro" id="IPR003368">
    <property type="entry name" value="POMP_repeat"/>
</dbReference>
<reference evidence="9" key="1">
    <citation type="journal article" date="2015" name="PLoS Genet.">
        <title>Genome Sequence and Transcriptome Analyses of Chrysochromulina tobin: Metabolic Tools for Enhanced Algal Fitness in the Prominent Order Prymnesiales (Haptophyceae).</title>
        <authorList>
            <person name="Hovde B.T."/>
            <person name="Deodato C.R."/>
            <person name="Hunsperger H.M."/>
            <person name="Ryken S.A."/>
            <person name="Yost W."/>
            <person name="Jha R.K."/>
            <person name="Patterson J."/>
            <person name="Monnat R.J. Jr."/>
            <person name="Barlow S.B."/>
            <person name="Starkenburg S.R."/>
            <person name="Cattolico R.A."/>
        </authorList>
    </citation>
    <scope>NUCLEOTIDE SEQUENCE</scope>
    <source>
        <strain evidence="9">CCMP291</strain>
    </source>
</reference>
<organism evidence="8 9">
    <name type="scientific">Chrysochromulina tobinii</name>
    <dbReference type="NCBI Taxonomy" id="1460289"/>
    <lineage>
        <taxon>Eukaryota</taxon>
        <taxon>Haptista</taxon>
        <taxon>Haptophyta</taxon>
        <taxon>Prymnesiophyceae</taxon>
        <taxon>Prymnesiales</taxon>
        <taxon>Chrysochromulinaceae</taxon>
        <taxon>Chrysochromulina</taxon>
    </lineage>
</organism>
<evidence type="ECO:0000313" key="8">
    <source>
        <dbReference type="EMBL" id="KOO30498.1"/>
    </source>
</evidence>
<sequence length="548" mass="56646">GSHLIVESDGDAPAVLDAAQASRHFLLAGDARLTLRRVHVRNGRSLLSGGGAVLVLPGAVLDATDVTFEGNRAVLGSGGAIASHGATLRLKRVTFLGNEATLRGGALLHASYSAAGAAEELLHTGLGSVHTRPGSSPGLSGSSGSSAGFVIGSSPRAATAELAEVVWEANRAGRVVSSADVMLCAGATLRPRPRAEACALSECDEQSASNVLGTVISADGHSTADGSGTGPRLMLSAPSLMARECSMEALEVLELKGLERHALRLLEHASVADPYSPNALSFHLNFLYTHALDDAAAARLAAFERAVPGATALVASRQMLANASAPMLHQRAQTLNGQVARMREGRPLASERFGTRLEAQDAATSAFVLAIQLQPTNGQIWFDLGTSLFFAGELDTGRELEEASLAYAAGAQNDPTHDGLQAEAQRAAAFPLPPPSANQIAHERFGAPPTPRHGASVPSAVLSAHERALLFDAAFDAIELPEGSYGAQAASADLQAGPEVFGAAPRIFVSQQPLLPPATCKRYIAAAEAWAARSGGWTTSRHYSGDGI</sequence>
<evidence type="ECO:0000256" key="7">
    <source>
        <dbReference type="ARBA" id="ARBA00023237"/>
    </source>
</evidence>
<evidence type="ECO:0000256" key="2">
    <source>
        <dbReference type="ARBA" id="ARBA00004442"/>
    </source>
</evidence>
<proteinExistence type="predicted"/>
<evidence type="ECO:0000313" key="9">
    <source>
        <dbReference type="Proteomes" id="UP000037460"/>
    </source>
</evidence>
<comment type="caution">
    <text evidence="8">The sequence shown here is derived from an EMBL/GenBank/DDBJ whole genome shotgun (WGS) entry which is preliminary data.</text>
</comment>
<dbReference type="AlphaFoldDB" id="A0A0M0JWJ6"/>
<keyword evidence="7" id="KW-0998">Cell outer membrane</keyword>
<keyword evidence="6" id="KW-0472">Membrane</keyword>
<comment type="subcellular location">
    <subcellularLocation>
        <location evidence="1">Cell envelope</location>
    </subcellularLocation>
    <subcellularLocation>
        <location evidence="2">Cell outer membrane</location>
    </subcellularLocation>
    <subcellularLocation>
        <location evidence="3">Secreted</location>
    </subcellularLocation>
</comment>
<feature type="non-terminal residue" evidence="8">
    <location>
        <position position="548"/>
    </location>
</feature>
<evidence type="ECO:0000256" key="5">
    <source>
        <dbReference type="ARBA" id="ARBA00022729"/>
    </source>
</evidence>
<dbReference type="EMBL" id="JWZX01002211">
    <property type="protein sequence ID" value="KOO30498.1"/>
    <property type="molecule type" value="Genomic_DNA"/>
</dbReference>
<dbReference type="GO" id="GO:0005576">
    <property type="term" value="C:extracellular region"/>
    <property type="evidence" value="ECO:0007669"/>
    <property type="project" value="UniProtKB-SubCell"/>
</dbReference>
<gene>
    <name evidence="8" type="ORF">Ctob_008611</name>
</gene>
<keyword evidence="9" id="KW-1185">Reference proteome</keyword>